<dbReference type="RefSeq" id="WP_377926400.1">
    <property type="nucleotide sequence ID" value="NZ_JBHUEM010000003.1"/>
</dbReference>
<reference evidence="3" key="1">
    <citation type="journal article" date="2019" name="Int. J. Syst. Evol. Microbiol.">
        <title>The Global Catalogue of Microorganisms (GCM) 10K type strain sequencing project: providing services to taxonomists for standard genome sequencing and annotation.</title>
        <authorList>
            <consortium name="The Broad Institute Genomics Platform"/>
            <consortium name="The Broad Institute Genome Sequencing Center for Infectious Disease"/>
            <person name="Wu L."/>
            <person name="Ma J."/>
        </authorList>
    </citation>
    <scope>NUCLEOTIDE SEQUENCE [LARGE SCALE GENOMIC DNA]</scope>
    <source>
        <strain evidence="3">CCUG 49339</strain>
    </source>
</reference>
<feature type="compositionally biased region" description="Polar residues" evidence="1">
    <location>
        <begin position="29"/>
        <end position="47"/>
    </location>
</feature>
<accession>A0ABW4LMT4</accession>
<evidence type="ECO:0000313" key="2">
    <source>
        <dbReference type="EMBL" id="MFD1735298.1"/>
    </source>
</evidence>
<protein>
    <recommendedName>
        <fullName evidence="4">Spore coat protein</fullName>
    </recommendedName>
</protein>
<organism evidence="2 3">
    <name type="scientific">Bacillus salitolerans</name>
    <dbReference type="NCBI Taxonomy" id="1437434"/>
    <lineage>
        <taxon>Bacteria</taxon>
        <taxon>Bacillati</taxon>
        <taxon>Bacillota</taxon>
        <taxon>Bacilli</taxon>
        <taxon>Bacillales</taxon>
        <taxon>Bacillaceae</taxon>
        <taxon>Bacillus</taxon>
    </lineage>
</organism>
<feature type="region of interest" description="Disordered" evidence="1">
    <location>
        <begin position="1"/>
        <end position="47"/>
    </location>
</feature>
<evidence type="ECO:0000256" key="1">
    <source>
        <dbReference type="SAM" id="MobiDB-lite"/>
    </source>
</evidence>
<feature type="compositionally biased region" description="Basic and acidic residues" evidence="1">
    <location>
        <begin position="1"/>
        <end position="27"/>
    </location>
</feature>
<evidence type="ECO:0000313" key="3">
    <source>
        <dbReference type="Proteomes" id="UP001597214"/>
    </source>
</evidence>
<evidence type="ECO:0008006" key="4">
    <source>
        <dbReference type="Google" id="ProtNLM"/>
    </source>
</evidence>
<name>A0ABW4LMT4_9BACI</name>
<dbReference type="EMBL" id="JBHUEM010000003">
    <property type="protein sequence ID" value="MFD1735298.1"/>
    <property type="molecule type" value="Genomic_DNA"/>
</dbReference>
<dbReference type="Proteomes" id="UP001597214">
    <property type="component" value="Unassembled WGS sequence"/>
</dbReference>
<gene>
    <name evidence="2" type="ORF">ACFSCX_01850</name>
</gene>
<sequence length="86" mass="10298">MSEQHNDQTQREHPFDRMMFGDRRPRNQEAAQIETNQPTEEQPTSSQNYDITSMMQNVDQIMTSFRQFKPLMKQFSPLLDLFKSKK</sequence>
<comment type="caution">
    <text evidence="2">The sequence shown here is derived from an EMBL/GenBank/DDBJ whole genome shotgun (WGS) entry which is preliminary data.</text>
</comment>
<keyword evidence="3" id="KW-1185">Reference proteome</keyword>
<proteinExistence type="predicted"/>